<reference evidence="5" key="3">
    <citation type="submission" date="2016-06" db="UniProtKB">
        <authorList>
            <consortium name="WormBaseParasite"/>
        </authorList>
    </citation>
    <scope>IDENTIFICATION</scope>
</reference>
<dbReference type="CDD" id="cd12885">
    <property type="entry name" value="SPRY_RanBP_like"/>
    <property type="match status" value="1"/>
</dbReference>
<feature type="domain" description="B30.2/SPRY" evidence="3">
    <location>
        <begin position="266"/>
        <end position="459"/>
    </location>
</feature>
<dbReference type="Proteomes" id="UP000050741">
    <property type="component" value="Unassembled WGS sequence"/>
</dbReference>
<dbReference type="PANTHER" id="PTHR12864">
    <property type="entry name" value="RAN BINDING PROTEIN 9-RELATED"/>
    <property type="match status" value="1"/>
</dbReference>
<evidence type="ECO:0000256" key="2">
    <source>
        <dbReference type="SAM" id="MobiDB-lite"/>
    </source>
</evidence>
<feature type="coiled-coil region" evidence="1">
    <location>
        <begin position="543"/>
        <end position="570"/>
    </location>
</feature>
<dbReference type="PROSITE" id="PS50188">
    <property type="entry name" value="B302_SPRY"/>
    <property type="match status" value="1"/>
</dbReference>
<dbReference type="InterPro" id="IPR044736">
    <property type="entry name" value="Gid1/RanBPM/SPLA_SPRY"/>
</dbReference>
<protein>
    <submittedName>
        <fullName evidence="5">B30.2/SPRY domain-containing protein</fullName>
    </submittedName>
</protein>
<sequence>MGDAADTLCGQNDEIEPNNDKEAMADQQEEEEQTKADQTEHLREKIKQIELELNDMKQWKGEHFAKIETKMEQYQNKQQQTIDDLTQKLTVSNDQFVLLQSDQKALLERLNGLEQKQTENFEQQKIDQKAQSAAIDQQCNGREEQLNNILEQLIEGQNKMFKKQAETDEMLKKQMEELGNSTKKELEKLKGKIIAKMEQYQKQLQQNIGQKNDQEEVVRKMEGSKAIVIAELEKQKVSNANKFAEIGQQLNVLQEIVVKMKEYQKELQQNIGDLQKADATLRDAQNRWDLTKRQRGLRISGWIVQITGKNVWDPYSVFAVLPIPKKNPGIFYYEVTILEEACNVCIGLAPKQMPTDKWVGYYEGTYAIDDGGQIWGHAVVESNGRPGIYGKPSFNTGDVVGCGVNLATRQIIYTQDGRLLETTGMFIDSAAELSELFPCVVGVEEHHQHLQKLVDALNERAGIFEAAQRVESTRVEQVDLELTETNRKLEEEKPLKAELLAKIDELERKQKADQMEHRARIGEAIETNAAAAELEHLNLVKEHKTLQTKMEQYQKTIDELTHKLKVSIDKKLKLMEDKIDWLNADQQKLISVDQFLLLQSDQKALLERLNGVEQKQTANCDQQKIDQKALSAAIDQQFNGREEQLNNILEQLVEGQNKSNQYEKGAQSVDYFARLQTTIGDLENKQKNDQEELLRKIDGSKAMVVAELEEQKVSNANKFAEIGQQLSALQETVVVKMEEYQKGQQLRTVDLQKTVAPLRDAQNRWDFATGHRDLTISGLVVQITGKDWGPYSVFAALPIPKKDSAIFYYEVTILEQFDVWIGLAPTQMPKNECVGRCDGTYAYDFWGSIWGHAVLSSSSNWKLVHLRCRRRDSGCPNPGG</sequence>
<evidence type="ECO:0000259" key="3">
    <source>
        <dbReference type="PROSITE" id="PS50188"/>
    </source>
</evidence>
<dbReference type="WBParaSite" id="GPLIN_000788000">
    <property type="protein sequence ID" value="GPLIN_000788000"/>
    <property type="gene ID" value="GPLIN_000788000"/>
</dbReference>
<dbReference type="InterPro" id="IPR001870">
    <property type="entry name" value="B30.2/SPRY"/>
</dbReference>
<dbReference type="SUPFAM" id="SSF49899">
    <property type="entry name" value="Concanavalin A-like lectins/glucanases"/>
    <property type="match status" value="2"/>
</dbReference>
<dbReference type="InterPro" id="IPR013320">
    <property type="entry name" value="ConA-like_dom_sf"/>
</dbReference>
<keyword evidence="1" id="KW-0175">Coiled coil</keyword>
<dbReference type="AlphaFoldDB" id="A0A183C4T6"/>
<feature type="coiled-coil region" evidence="1">
    <location>
        <begin position="489"/>
        <end position="516"/>
    </location>
</feature>
<keyword evidence="4" id="KW-1185">Reference proteome</keyword>
<proteinExistence type="predicted"/>
<accession>A0A183C4T6</accession>
<dbReference type="InterPro" id="IPR050618">
    <property type="entry name" value="Ubq-SigPath_Reg"/>
</dbReference>
<reference evidence="4" key="1">
    <citation type="submission" date="2013-12" db="EMBL/GenBank/DDBJ databases">
        <authorList>
            <person name="Aslett M."/>
        </authorList>
    </citation>
    <scope>NUCLEOTIDE SEQUENCE [LARGE SCALE GENOMIC DNA]</scope>
    <source>
        <strain evidence="4">Lindley</strain>
    </source>
</reference>
<organism evidence="4 5">
    <name type="scientific">Globodera pallida</name>
    <name type="common">Potato cyst nematode worm</name>
    <name type="synonym">Heterodera pallida</name>
    <dbReference type="NCBI Taxonomy" id="36090"/>
    <lineage>
        <taxon>Eukaryota</taxon>
        <taxon>Metazoa</taxon>
        <taxon>Ecdysozoa</taxon>
        <taxon>Nematoda</taxon>
        <taxon>Chromadorea</taxon>
        <taxon>Rhabditida</taxon>
        <taxon>Tylenchina</taxon>
        <taxon>Tylenchomorpha</taxon>
        <taxon>Tylenchoidea</taxon>
        <taxon>Heteroderidae</taxon>
        <taxon>Heteroderinae</taxon>
        <taxon>Globodera</taxon>
    </lineage>
</organism>
<reference evidence="4" key="2">
    <citation type="submission" date="2014-05" db="EMBL/GenBank/DDBJ databases">
        <title>The genome and life-stage specific transcriptomes of Globodera pallida elucidate key aspects of plant parasitism by a cyst nematode.</title>
        <authorList>
            <person name="Cotton J.A."/>
            <person name="Lilley C.J."/>
            <person name="Jones L.M."/>
            <person name="Kikuchi T."/>
            <person name="Reid A.J."/>
            <person name="Thorpe P."/>
            <person name="Tsai I.J."/>
            <person name="Beasley H."/>
            <person name="Blok V."/>
            <person name="Cock P.J.A."/>
            <person name="Van den Akker S.E."/>
            <person name="Holroyd N."/>
            <person name="Hunt M."/>
            <person name="Mantelin S."/>
            <person name="Naghra H."/>
            <person name="Pain A."/>
            <person name="Palomares-Rius J.E."/>
            <person name="Zarowiecki M."/>
            <person name="Berriman M."/>
            <person name="Jones J.T."/>
            <person name="Urwin P.E."/>
        </authorList>
    </citation>
    <scope>NUCLEOTIDE SEQUENCE [LARGE SCALE GENOMIC DNA]</scope>
    <source>
        <strain evidence="4">Lindley</strain>
    </source>
</reference>
<dbReference type="Gene3D" id="2.60.120.920">
    <property type="match status" value="2"/>
</dbReference>
<feature type="region of interest" description="Disordered" evidence="2">
    <location>
        <begin position="1"/>
        <end position="40"/>
    </location>
</feature>
<name>A0A183C4T6_GLOPA</name>
<dbReference type="InterPro" id="IPR003877">
    <property type="entry name" value="SPRY_dom"/>
</dbReference>
<evidence type="ECO:0000256" key="1">
    <source>
        <dbReference type="SAM" id="Coils"/>
    </source>
</evidence>
<evidence type="ECO:0000313" key="4">
    <source>
        <dbReference type="Proteomes" id="UP000050741"/>
    </source>
</evidence>
<feature type="coiled-coil region" evidence="1">
    <location>
        <begin position="172"/>
        <end position="217"/>
    </location>
</feature>
<evidence type="ECO:0000313" key="5">
    <source>
        <dbReference type="WBParaSite" id="GPLIN_000788000"/>
    </source>
</evidence>
<dbReference type="Pfam" id="PF00622">
    <property type="entry name" value="SPRY"/>
    <property type="match status" value="1"/>
</dbReference>
<dbReference type="InterPro" id="IPR043136">
    <property type="entry name" value="B30.2/SPRY_sf"/>
</dbReference>